<gene>
    <name evidence="1" type="ORF">Poly30_30370</name>
</gene>
<dbReference type="PANTHER" id="PTHR48098">
    <property type="entry name" value="ENTEROCHELIN ESTERASE-RELATED"/>
    <property type="match status" value="1"/>
</dbReference>
<dbReference type="InterPro" id="IPR000801">
    <property type="entry name" value="Esterase-like"/>
</dbReference>
<protein>
    <submittedName>
        <fullName evidence="1">Esterase</fullName>
    </submittedName>
</protein>
<dbReference type="Gene3D" id="3.40.50.1820">
    <property type="entry name" value="alpha/beta hydrolase"/>
    <property type="match status" value="1"/>
</dbReference>
<dbReference type="InterPro" id="IPR050583">
    <property type="entry name" value="Mycobacterial_A85_antigen"/>
</dbReference>
<reference evidence="1 2" key="1">
    <citation type="submission" date="2019-02" db="EMBL/GenBank/DDBJ databases">
        <title>Deep-cultivation of Planctomycetes and their phenomic and genomic characterization uncovers novel biology.</title>
        <authorList>
            <person name="Wiegand S."/>
            <person name="Jogler M."/>
            <person name="Boedeker C."/>
            <person name="Pinto D."/>
            <person name="Vollmers J."/>
            <person name="Rivas-Marin E."/>
            <person name="Kohn T."/>
            <person name="Peeters S.H."/>
            <person name="Heuer A."/>
            <person name="Rast P."/>
            <person name="Oberbeckmann S."/>
            <person name="Bunk B."/>
            <person name="Jeske O."/>
            <person name="Meyerdierks A."/>
            <person name="Storesund J.E."/>
            <person name="Kallscheuer N."/>
            <person name="Luecker S."/>
            <person name="Lage O.M."/>
            <person name="Pohl T."/>
            <person name="Merkel B.J."/>
            <person name="Hornburger P."/>
            <person name="Mueller R.-W."/>
            <person name="Bruemmer F."/>
            <person name="Labrenz M."/>
            <person name="Spormann A.M."/>
            <person name="Op den Camp H."/>
            <person name="Overmann J."/>
            <person name="Amann R."/>
            <person name="Jetten M.S.M."/>
            <person name="Mascher T."/>
            <person name="Medema M.H."/>
            <person name="Devos D.P."/>
            <person name="Kaster A.-K."/>
            <person name="Ovreas L."/>
            <person name="Rohde M."/>
            <person name="Galperin M.Y."/>
            <person name="Jogler C."/>
        </authorList>
    </citation>
    <scope>NUCLEOTIDE SEQUENCE [LARGE SCALE GENOMIC DNA]</scope>
    <source>
        <strain evidence="1 2">Poly30</strain>
    </source>
</reference>
<evidence type="ECO:0000313" key="1">
    <source>
        <dbReference type="EMBL" id="QDV07511.1"/>
    </source>
</evidence>
<dbReference type="EMBL" id="CP036434">
    <property type="protein sequence ID" value="QDV07511.1"/>
    <property type="molecule type" value="Genomic_DNA"/>
</dbReference>
<organism evidence="1 2">
    <name type="scientific">Saltatorellus ferox</name>
    <dbReference type="NCBI Taxonomy" id="2528018"/>
    <lineage>
        <taxon>Bacteria</taxon>
        <taxon>Pseudomonadati</taxon>
        <taxon>Planctomycetota</taxon>
        <taxon>Planctomycetia</taxon>
        <taxon>Planctomycetia incertae sedis</taxon>
        <taxon>Saltatorellus</taxon>
    </lineage>
</organism>
<dbReference type="AlphaFoldDB" id="A0A518ETU2"/>
<dbReference type="SUPFAM" id="SSF53474">
    <property type="entry name" value="alpha/beta-Hydrolases"/>
    <property type="match status" value="1"/>
</dbReference>
<accession>A0A518ETU2</accession>
<evidence type="ECO:0000313" key="2">
    <source>
        <dbReference type="Proteomes" id="UP000320390"/>
    </source>
</evidence>
<keyword evidence="2" id="KW-1185">Reference proteome</keyword>
<proteinExistence type="predicted"/>
<dbReference type="PANTHER" id="PTHR48098:SF3">
    <property type="entry name" value="IRON(III) ENTEROBACTIN ESTERASE"/>
    <property type="match status" value="1"/>
</dbReference>
<dbReference type="Proteomes" id="UP000320390">
    <property type="component" value="Chromosome"/>
</dbReference>
<sequence>MGREVKVVRWGEVGTPVVFFPTAAGDAEECERFLLVDALGPLLEEGVIKLYSVDSVPGMVWLKEDNSTPTATKAQAGFDAFVEHELVPMIARDCGADDPKKLDIIATGCSIGAYNALAAICRHPDLFQSAICMSGTYELSKFIDGDMDEAWYFASPLHFVPNMKEDHPMLKKLRERHILLSHGTGRWEDPAESWAVARVLGAKGIPNHVDEWGDEWDHDWPTWRRMLPSYLRSRLVD</sequence>
<dbReference type="InterPro" id="IPR029058">
    <property type="entry name" value="AB_hydrolase_fold"/>
</dbReference>
<dbReference type="Pfam" id="PF00756">
    <property type="entry name" value="Esterase"/>
    <property type="match status" value="1"/>
</dbReference>
<name>A0A518ETU2_9BACT</name>